<proteinExistence type="predicted"/>
<evidence type="ECO:0000313" key="1">
    <source>
        <dbReference type="EMBL" id="KAJ9119735.1"/>
    </source>
</evidence>
<evidence type="ECO:0000313" key="2">
    <source>
        <dbReference type="Proteomes" id="UP001243375"/>
    </source>
</evidence>
<accession>A0ACC2X811</accession>
<keyword evidence="2" id="KW-1185">Reference proteome</keyword>
<gene>
    <name evidence="1" type="ORF">QFC22_003445</name>
</gene>
<protein>
    <submittedName>
        <fullName evidence="1">Uncharacterized protein</fullName>
    </submittedName>
</protein>
<dbReference type="EMBL" id="JASBWU010000008">
    <property type="protein sequence ID" value="KAJ9119735.1"/>
    <property type="molecule type" value="Genomic_DNA"/>
</dbReference>
<sequence length="333" mass="38239">MEFLDTFQPSETTPVMLTTEPISTLRDSLLPASEPEPSWWNQDFSSFRRLTELRKPRGLKTAVKLPEHSPHLSPVSNSQRGQPTNWQQQSLRTAPQIGSPLPESASTSRGLRARQMVQYTDSAVIKQELMDTSDEYFTELHRKHQMAEKKQKMIELDKMLQARNKLKGRIELLESTDDDVWRGHVERLLKRASRYTGDEVQTGHESDSSDAGHSKKERRNGNKQMTEDELAEKVYRLVLLAGIELVKTKSIAQLREELISEGKDLLEKYNKTLGLYVMILCRSKLLSLIISSLPVAERPKVIKQAGMDKRIWTEERDNCLGNKRGMTLRKLKQ</sequence>
<comment type="caution">
    <text evidence="1">The sequence shown here is derived from an EMBL/GenBank/DDBJ whole genome shotgun (WGS) entry which is preliminary data.</text>
</comment>
<name>A0ACC2X811_9TREE</name>
<organism evidence="1 2">
    <name type="scientific">Naganishia vaughanmartiniae</name>
    <dbReference type="NCBI Taxonomy" id="1424756"/>
    <lineage>
        <taxon>Eukaryota</taxon>
        <taxon>Fungi</taxon>
        <taxon>Dikarya</taxon>
        <taxon>Basidiomycota</taxon>
        <taxon>Agaricomycotina</taxon>
        <taxon>Tremellomycetes</taxon>
        <taxon>Filobasidiales</taxon>
        <taxon>Filobasidiaceae</taxon>
        <taxon>Naganishia</taxon>
    </lineage>
</organism>
<reference evidence="1" key="1">
    <citation type="submission" date="2023-04" db="EMBL/GenBank/DDBJ databases">
        <title>Draft Genome sequencing of Naganishia species isolated from polar environments using Oxford Nanopore Technology.</title>
        <authorList>
            <person name="Leo P."/>
            <person name="Venkateswaran K."/>
        </authorList>
    </citation>
    <scope>NUCLEOTIDE SEQUENCE</scope>
    <source>
        <strain evidence="1">MNA-CCFEE 5425</strain>
    </source>
</reference>
<dbReference type="Proteomes" id="UP001243375">
    <property type="component" value="Unassembled WGS sequence"/>
</dbReference>